<evidence type="ECO:0000256" key="5">
    <source>
        <dbReference type="ARBA" id="ARBA00022490"/>
    </source>
</evidence>
<evidence type="ECO:0000256" key="7">
    <source>
        <dbReference type="ARBA" id="ARBA00022989"/>
    </source>
</evidence>
<dbReference type="PANTHER" id="PTHR16795">
    <property type="entry name" value="LIMBIN/ELLIS-VAN CREVELD PROTEIN"/>
    <property type="match status" value="1"/>
</dbReference>
<dbReference type="AlphaFoldDB" id="A0A6P6C5B6"/>
<sequence>MAKMIESLKLQIQEETRCRLAATAQSLELLTVERKLSGPQKEELLTQQHKAFWGEAERFGRGERARAPAPWSGAWSFWGPPCGGPRGGTCKCLRAPVT</sequence>
<keyword evidence="10" id="KW-0966">Cell projection</keyword>
<dbReference type="GO" id="GO:0060170">
    <property type="term" value="C:ciliary membrane"/>
    <property type="evidence" value="ECO:0007669"/>
    <property type="project" value="UniProtKB-SubCell"/>
</dbReference>
<dbReference type="InterPro" id="IPR026501">
    <property type="entry name" value="Limbin/EVC"/>
</dbReference>
<dbReference type="PANTHER" id="PTHR16795:SF13">
    <property type="entry name" value="EVC COMPLEX MEMBER EVC"/>
    <property type="match status" value="1"/>
</dbReference>
<accession>A0A6P6C5B6</accession>
<organism evidence="11 12">
    <name type="scientific">Pteropus vampyrus</name>
    <name type="common">Large flying fox</name>
    <dbReference type="NCBI Taxonomy" id="132908"/>
    <lineage>
        <taxon>Eukaryota</taxon>
        <taxon>Metazoa</taxon>
        <taxon>Chordata</taxon>
        <taxon>Craniata</taxon>
        <taxon>Vertebrata</taxon>
        <taxon>Euteleostomi</taxon>
        <taxon>Mammalia</taxon>
        <taxon>Eutheria</taxon>
        <taxon>Laurasiatheria</taxon>
        <taxon>Chiroptera</taxon>
        <taxon>Yinpterochiroptera</taxon>
        <taxon>Pteropodoidea</taxon>
        <taxon>Pteropodidae</taxon>
        <taxon>Pteropodinae</taxon>
        <taxon>Pteropus</taxon>
    </lineage>
</organism>
<evidence type="ECO:0000256" key="10">
    <source>
        <dbReference type="ARBA" id="ARBA00023273"/>
    </source>
</evidence>
<keyword evidence="9" id="KW-0206">Cytoskeleton</keyword>
<dbReference type="KEGG" id="pvp:111734439"/>
<proteinExistence type="predicted"/>
<evidence type="ECO:0000256" key="6">
    <source>
        <dbReference type="ARBA" id="ARBA00022692"/>
    </source>
</evidence>
<evidence type="ECO:0000256" key="2">
    <source>
        <dbReference type="ARBA" id="ARBA00004162"/>
    </source>
</evidence>
<protein>
    <submittedName>
        <fullName evidence="12">Ellis-van Creveld syndrome protein-like</fullName>
    </submittedName>
</protein>
<keyword evidence="7" id="KW-1133">Transmembrane helix</keyword>
<dbReference type="RefSeq" id="XP_023382365.1">
    <property type="nucleotide sequence ID" value="XM_023526597.1"/>
</dbReference>
<dbReference type="Proteomes" id="UP000515202">
    <property type="component" value="Unplaced"/>
</dbReference>
<keyword evidence="8" id="KW-0472">Membrane</keyword>
<evidence type="ECO:0000256" key="4">
    <source>
        <dbReference type="ARBA" id="ARBA00022475"/>
    </source>
</evidence>
<keyword evidence="6" id="KW-0812">Transmembrane</keyword>
<keyword evidence="5" id="KW-0963">Cytoplasm</keyword>
<evidence type="ECO:0000256" key="3">
    <source>
        <dbReference type="ARBA" id="ARBA00004309"/>
    </source>
</evidence>
<name>A0A6P6C5B6_PTEVA</name>
<dbReference type="GO" id="GO:0098797">
    <property type="term" value="C:plasma membrane protein complex"/>
    <property type="evidence" value="ECO:0007669"/>
    <property type="project" value="TreeGrafter"/>
</dbReference>
<keyword evidence="4" id="KW-1003">Cell membrane</keyword>
<reference evidence="12" key="1">
    <citation type="submission" date="2025-08" db="UniProtKB">
        <authorList>
            <consortium name="RefSeq"/>
        </authorList>
    </citation>
    <scope>IDENTIFICATION</scope>
    <source>
        <tissue evidence="12">Kidney</tissue>
    </source>
</reference>
<comment type="subcellular location">
    <subcellularLocation>
        <location evidence="2">Cell membrane</location>
        <topology evidence="2">Single-pass membrane protein</topology>
    </subcellularLocation>
    <subcellularLocation>
        <location evidence="3">Cell projection</location>
        <location evidence="3">Cilium membrane</location>
    </subcellularLocation>
    <subcellularLocation>
        <location evidence="1">Cytoplasm</location>
        <location evidence="1">Cytoskeleton</location>
        <location evidence="1">Cilium basal body</location>
    </subcellularLocation>
</comment>
<evidence type="ECO:0000313" key="12">
    <source>
        <dbReference type="RefSeq" id="XP_023382365.1"/>
    </source>
</evidence>
<evidence type="ECO:0000256" key="9">
    <source>
        <dbReference type="ARBA" id="ARBA00023212"/>
    </source>
</evidence>
<dbReference type="GeneID" id="111734439"/>
<dbReference type="OrthoDB" id="9896851at2759"/>
<dbReference type="GO" id="GO:0007224">
    <property type="term" value="P:smoothened signaling pathway"/>
    <property type="evidence" value="ECO:0007669"/>
    <property type="project" value="InterPro"/>
</dbReference>
<evidence type="ECO:0000256" key="1">
    <source>
        <dbReference type="ARBA" id="ARBA00004120"/>
    </source>
</evidence>
<evidence type="ECO:0000313" key="11">
    <source>
        <dbReference type="Proteomes" id="UP000515202"/>
    </source>
</evidence>
<gene>
    <name evidence="12" type="primary">LOC111734439</name>
</gene>
<evidence type="ECO:0000256" key="8">
    <source>
        <dbReference type="ARBA" id="ARBA00023136"/>
    </source>
</evidence>
<keyword evidence="11" id="KW-1185">Reference proteome</keyword>